<evidence type="ECO:0000259" key="8">
    <source>
        <dbReference type="PROSITE" id="PS50072"/>
    </source>
</evidence>
<dbReference type="CDD" id="cd00317">
    <property type="entry name" value="cyclophilin"/>
    <property type="match status" value="1"/>
</dbReference>
<keyword evidence="5 6" id="KW-0413">Isomerase</keyword>
<feature type="domain" description="PPIase FKBP-type" evidence="7">
    <location>
        <begin position="261"/>
        <end position="366"/>
    </location>
</feature>
<evidence type="ECO:0000256" key="1">
    <source>
        <dbReference type="ARBA" id="ARBA00000971"/>
    </source>
</evidence>
<evidence type="ECO:0000256" key="6">
    <source>
        <dbReference type="PROSITE-ProRule" id="PRU00277"/>
    </source>
</evidence>
<evidence type="ECO:0000256" key="3">
    <source>
        <dbReference type="ARBA" id="ARBA00013194"/>
    </source>
</evidence>
<keyword evidence="4 6" id="KW-0697">Rotamase</keyword>
<feature type="domain" description="PPIase cyclophilin-type" evidence="8">
    <location>
        <begin position="38"/>
        <end position="168"/>
    </location>
</feature>
<dbReference type="RefSeq" id="WP_236454328.1">
    <property type="nucleotide sequence ID" value="NZ_CBCSGE010000007.1"/>
</dbReference>
<proteinExistence type="inferred from homology"/>
<organism evidence="9 10">
    <name type="scientific">Flavobacterium jumunjinense</name>
    <dbReference type="NCBI Taxonomy" id="998845"/>
    <lineage>
        <taxon>Bacteria</taxon>
        <taxon>Pseudomonadati</taxon>
        <taxon>Bacteroidota</taxon>
        <taxon>Flavobacteriia</taxon>
        <taxon>Flavobacteriales</taxon>
        <taxon>Flavobacteriaceae</taxon>
        <taxon>Flavobacterium</taxon>
    </lineage>
</organism>
<comment type="catalytic activity">
    <reaction evidence="1 6">
        <text>[protein]-peptidylproline (omega=180) = [protein]-peptidylproline (omega=0)</text>
        <dbReference type="Rhea" id="RHEA:16237"/>
        <dbReference type="Rhea" id="RHEA-COMP:10747"/>
        <dbReference type="Rhea" id="RHEA-COMP:10748"/>
        <dbReference type="ChEBI" id="CHEBI:83833"/>
        <dbReference type="ChEBI" id="CHEBI:83834"/>
        <dbReference type="EC" id="5.2.1.8"/>
    </reaction>
</comment>
<comment type="similarity">
    <text evidence="2">Belongs to the cyclophilin-type PPIase family.</text>
</comment>
<dbReference type="InterPro" id="IPR020892">
    <property type="entry name" value="Cyclophilin-type_PPIase_CS"/>
</dbReference>
<dbReference type="EC" id="5.2.1.8" evidence="3 6"/>
<comment type="caution">
    <text evidence="9">The sequence shown here is derived from an EMBL/GenBank/DDBJ whole genome shotgun (WGS) entry which is preliminary data.</text>
</comment>
<dbReference type="PROSITE" id="PS50059">
    <property type="entry name" value="FKBP_PPIASE"/>
    <property type="match status" value="1"/>
</dbReference>
<dbReference type="InterPro" id="IPR029000">
    <property type="entry name" value="Cyclophilin-like_dom_sf"/>
</dbReference>
<dbReference type="Pfam" id="PF00160">
    <property type="entry name" value="Pro_isomerase"/>
    <property type="match status" value="1"/>
</dbReference>
<evidence type="ECO:0000259" key="7">
    <source>
        <dbReference type="PROSITE" id="PS50059"/>
    </source>
</evidence>
<protein>
    <recommendedName>
        <fullName evidence="3 6">peptidylprolyl isomerase</fullName>
        <ecNumber evidence="3 6">5.2.1.8</ecNumber>
    </recommendedName>
</protein>
<dbReference type="SUPFAM" id="SSF54534">
    <property type="entry name" value="FKBP-like"/>
    <property type="match status" value="1"/>
</dbReference>
<name>A0ABV5GHW6_9FLAO</name>
<dbReference type="Gene3D" id="3.10.50.40">
    <property type="match status" value="1"/>
</dbReference>
<dbReference type="Pfam" id="PF00254">
    <property type="entry name" value="FKBP_C"/>
    <property type="match status" value="1"/>
</dbReference>
<dbReference type="Proteomes" id="UP001589607">
    <property type="component" value="Unassembled WGS sequence"/>
</dbReference>
<dbReference type="InterPro" id="IPR046357">
    <property type="entry name" value="PPIase_dom_sf"/>
</dbReference>
<dbReference type="PANTHER" id="PTHR45625:SF4">
    <property type="entry name" value="PEPTIDYLPROLYL ISOMERASE DOMAIN AND WD REPEAT-CONTAINING PROTEIN 1"/>
    <property type="match status" value="1"/>
</dbReference>
<keyword evidence="10" id="KW-1185">Reference proteome</keyword>
<dbReference type="InterPro" id="IPR044666">
    <property type="entry name" value="Cyclophilin_A-like"/>
</dbReference>
<dbReference type="PANTHER" id="PTHR45625">
    <property type="entry name" value="PEPTIDYL-PROLYL CIS-TRANS ISOMERASE-RELATED"/>
    <property type="match status" value="1"/>
</dbReference>
<dbReference type="EMBL" id="JBHMEY010000001">
    <property type="protein sequence ID" value="MFB9094892.1"/>
    <property type="molecule type" value="Genomic_DNA"/>
</dbReference>
<accession>A0ABV5GHW6</accession>
<sequence>MKHLTHLVLGLLVIFSSCSNPYSKLEDGMYADISTNKGSIIVKLEFEKTPITVANFVSLAEGKNPYVNESYTGKPFYDGLTFHRVIPDFMIQGGDPAGDGSGGPDYRFKDEFHPELRHNKKGILSMANAGPNTNGSQFFITHKETPWLDDKHTVFGEVVTGIEIVDSIAVGDIIKKITIVKKGTDAKKFDAEKIFKNYFPSALEEQKIEEEKQRKLAEKIEVIKAQKAVDINMLKAEGTKTKSGLIYKILTKGDGKKPNQGTEILVNYAGWLQNGELFDSNRQEIAMTFGKFDPARAQHNAYAPFPFPYGNKQGLITGFLECLDILNYGDKLIAYIPSNLAYGTQGFQMIPPNTDLVFEIEMLEKPTK</sequence>
<dbReference type="Gene3D" id="2.40.100.10">
    <property type="entry name" value="Cyclophilin-like"/>
    <property type="match status" value="1"/>
</dbReference>
<dbReference type="GO" id="GO:0016853">
    <property type="term" value="F:isomerase activity"/>
    <property type="evidence" value="ECO:0007669"/>
    <property type="project" value="UniProtKB-KW"/>
</dbReference>
<evidence type="ECO:0000256" key="4">
    <source>
        <dbReference type="ARBA" id="ARBA00023110"/>
    </source>
</evidence>
<evidence type="ECO:0000256" key="5">
    <source>
        <dbReference type="ARBA" id="ARBA00023235"/>
    </source>
</evidence>
<dbReference type="PROSITE" id="PS00170">
    <property type="entry name" value="CSA_PPIASE_1"/>
    <property type="match status" value="1"/>
</dbReference>
<gene>
    <name evidence="9" type="ORF">ACFFVF_00055</name>
</gene>
<evidence type="ECO:0000313" key="9">
    <source>
        <dbReference type="EMBL" id="MFB9094892.1"/>
    </source>
</evidence>
<reference evidence="9 10" key="1">
    <citation type="submission" date="2024-09" db="EMBL/GenBank/DDBJ databases">
        <authorList>
            <person name="Sun Q."/>
            <person name="Mori K."/>
        </authorList>
    </citation>
    <scope>NUCLEOTIDE SEQUENCE [LARGE SCALE GENOMIC DNA]</scope>
    <source>
        <strain evidence="9 10">CECT 7955</strain>
    </source>
</reference>
<dbReference type="PROSITE" id="PS50072">
    <property type="entry name" value="CSA_PPIASE_2"/>
    <property type="match status" value="1"/>
</dbReference>
<dbReference type="SUPFAM" id="SSF50891">
    <property type="entry name" value="Cyclophilin-like"/>
    <property type="match status" value="1"/>
</dbReference>
<dbReference type="InterPro" id="IPR002130">
    <property type="entry name" value="Cyclophilin-type_PPIase_dom"/>
</dbReference>
<dbReference type="InterPro" id="IPR001179">
    <property type="entry name" value="PPIase_FKBP_dom"/>
</dbReference>
<evidence type="ECO:0000313" key="10">
    <source>
        <dbReference type="Proteomes" id="UP001589607"/>
    </source>
</evidence>
<evidence type="ECO:0000256" key="2">
    <source>
        <dbReference type="ARBA" id="ARBA00007365"/>
    </source>
</evidence>
<dbReference type="PRINTS" id="PR00153">
    <property type="entry name" value="CSAPPISMRASE"/>
</dbReference>
<dbReference type="PROSITE" id="PS51257">
    <property type="entry name" value="PROKAR_LIPOPROTEIN"/>
    <property type="match status" value="1"/>
</dbReference>